<protein>
    <submittedName>
        <fullName evidence="5">Uncharacterized protein</fullName>
    </submittedName>
</protein>
<proteinExistence type="predicted"/>
<feature type="compositionally biased region" description="Low complexity" evidence="4">
    <location>
        <begin position="85"/>
        <end position="105"/>
    </location>
</feature>
<name>A0ABD3MA95_9STRA</name>
<dbReference type="Pfam" id="PF13516">
    <property type="entry name" value="LRR_6"/>
    <property type="match status" value="3"/>
</dbReference>
<reference evidence="5 6" key="1">
    <citation type="submission" date="2024-10" db="EMBL/GenBank/DDBJ databases">
        <title>Updated reference genomes for cyclostephanoid diatoms.</title>
        <authorList>
            <person name="Roberts W.R."/>
            <person name="Alverson A.J."/>
        </authorList>
    </citation>
    <scope>NUCLEOTIDE SEQUENCE [LARGE SCALE GENOMIC DNA]</scope>
    <source>
        <strain evidence="5 6">AJA232-27</strain>
    </source>
</reference>
<dbReference type="PROSITE" id="PS51450">
    <property type="entry name" value="LRR"/>
    <property type="match status" value="2"/>
</dbReference>
<dbReference type="AlphaFoldDB" id="A0ABD3MA95"/>
<feature type="region of interest" description="Disordered" evidence="4">
    <location>
        <begin position="1"/>
        <end position="111"/>
    </location>
</feature>
<evidence type="ECO:0000313" key="6">
    <source>
        <dbReference type="Proteomes" id="UP001530293"/>
    </source>
</evidence>
<evidence type="ECO:0000256" key="2">
    <source>
        <dbReference type="ARBA" id="ARBA00022490"/>
    </source>
</evidence>
<dbReference type="Proteomes" id="UP001530293">
    <property type="component" value="Unassembled WGS sequence"/>
</dbReference>
<dbReference type="EMBL" id="JALLBG020000168">
    <property type="protein sequence ID" value="KAL3760951.1"/>
    <property type="molecule type" value="Genomic_DNA"/>
</dbReference>
<feature type="compositionally biased region" description="Acidic residues" evidence="4">
    <location>
        <begin position="13"/>
        <end position="22"/>
    </location>
</feature>
<keyword evidence="2" id="KW-0963">Cytoplasm</keyword>
<keyword evidence="6" id="KW-1185">Reference proteome</keyword>
<organism evidence="5 6">
    <name type="scientific">Discostella pseudostelligera</name>
    <dbReference type="NCBI Taxonomy" id="259834"/>
    <lineage>
        <taxon>Eukaryota</taxon>
        <taxon>Sar</taxon>
        <taxon>Stramenopiles</taxon>
        <taxon>Ochrophyta</taxon>
        <taxon>Bacillariophyta</taxon>
        <taxon>Coscinodiscophyceae</taxon>
        <taxon>Thalassiosirophycidae</taxon>
        <taxon>Stephanodiscales</taxon>
        <taxon>Stephanodiscaceae</taxon>
        <taxon>Discostella</taxon>
    </lineage>
</organism>
<accession>A0ABD3MA95</accession>
<evidence type="ECO:0000256" key="1">
    <source>
        <dbReference type="ARBA" id="ARBA00004245"/>
    </source>
</evidence>
<comment type="subcellular location">
    <subcellularLocation>
        <location evidence="1">Cytoplasm</location>
        <location evidence="1">Cytoskeleton</location>
    </subcellularLocation>
</comment>
<evidence type="ECO:0000256" key="4">
    <source>
        <dbReference type="SAM" id="MobiDB-lite"/>
    </source>
</evidence>
<feature type="compositionally biased region" description="Acidic residues" evidence="4">
    <location>
        <begin position="49"/>
        <end position="62"/>
    </location>
</feature>
<keyword evidence="3" id="KW-0206">Cytoskeleton</keyword>
<dbReference type="GO" id="GO:0005856">
    <property type="term" value="C:cytoskeleton"/>
    <property type="evidence" value="ECO:0007669"/>
    <property type="project" value="UniProtKB-SubCell"/>
</dbReference>
<dbReference type="Gene3D" id="3.80.10.10">
    <property type="entry name" value="Ribonuclease Inhibitor"/>
    <property type="match status" value="2"/>
</dbReference>
<dbReference type="InterPro" id="IPR032675">
    <property type="entry name" value="LRR_dom_sf"/>
</dbReference>
<feature type="compositionally biased region" description="Polar residues" evidence="4">
    <location>
        <begin position="71"/>
        <end position="80"/>
    </location>
</feature>
<dbReference type="SUPFAM" id="SSF52047">
    <property type="entry name" value="RNI-like"/>
    <property type="match status" value="1"/>
</dbReference>
<dbReference type="InterPro" id="IPR052410">
    <property type="entry name" value="DRC5"/>
</dbReference>
<dbReference type="InterPro" id="IPR001611">
    <property type="entry name" value="Leu-rich_rpt"/>
</dbReference>
<evidence type="ECO:0000256" key="3">
    <source>
        <dbReference type="ARBA" id="ARBA00023212"/>
    </source>
</evidence>
<dbReference type="PANTHER" id="PTHR24107:SF2">
    <property type="entry name" value="NLR FAMILY CARD DOMAIN CONTAINING 3"/>
    <property type="match status" value="1"/>
</dbReference>
<evidence type="ECO:0000313" key="5">
    <source>
        <dbReference type="EMBL" id="KAL3760951.1"/>
    </source>
</evidence>
<dbReference type="SMART" id="SM00368">
    <property type="entry name" value="LRR_RI"/>
    <property type="match status" value="3"/>
</dbReference>
<gene>
    <name evidence="5" type="ORF">ACHAWU_009630</name>
</gene>
<sequence>MIKSKLPSIHDSDGDESGESEESSQSSTQATLFTPDDHNHRQAQTSGGDDGDNDSTEGDGNVDEVKKTVHETSLQRQQPEPQLASPLLTLSPSSSSPSKSGTPSPTKRRNLLRTIIVSPKDIEASTSSLSIVDPWVARIRNNDEYLQCGLDFSNGKMEGRRRHQQQEQLQQPQQLFTVVGDLGAQRLSHALLHNTHLLYLNLSYNDIGNDGAVALANCLHAPTTTPISSDPGTTRYESKTSLQSLNLSHNHISSTQASTAFARALTYNTSLRELNLDHNQLTIEGILILLDGLIENATLIRLGLAYNCNCHPTTSSLSSAYGGR</sequence>
<comment type="caution">
    <text evidence="5">The sequence shown here is derived from an EMBL/GenBank/DDBJ whole genome shotgun (WGS) entry which is preliminary data.</text>
</comment>
<dbReference type="PANTHER" id="PTHR24107">
    <property type="entry name" value="YNEIN REGULATORY COMPLEX SUBUNIT 5"/>
    <property type="match status" value="1"/>
</dbReference>